<reference evidence="3" key="1">
    <citation type="journal article" date="2019" name="Int. J. Syst. Evol. Microbiol.">
        <title>The Global Catalogue of Microorganisms (GCM) 10K type strain sequencing project: providing services to taxonomists for standard genome sequencing and annotation.</title>
        <authorList>
            <consortium name="The Broad Institute Genomics Platform"/>
            <consortium name="The Broad Institute Genome Sequencing Center for Infectious Disease"/>
            <person name="Wu L."/>
            <person name="Ma J."/>
        </authorList>
    </citation>
    <scope>NUCLEOTIDE SEQUENCE [LARGE SCALE GENOMIC DNA]</scope>
    <source>
        <strain evidence="3">JCM 18014</strain>
    </source>
</reference>
<name>A0ABP9KIR5_9SPHN</name>
<dbReference type="Pfam" id="PF07811">
    <property type="entry name" value="TadE"/>
    <property type="match status" value="1"/>
</dbReference>
<proteinExistence type="predicted"/>
<organism evidence="2 3">
    <name type="scientific">Erythrobacter westpacificensis</name>
    <dbReference type="NCBI Taxonomy" id="1055231"/>
    <lineage>
        <taxon>Bacteria</taxon>
        <taxon>Pseudomonadati</taxon>
        <taxon>Pseudomonadota</taxon>
        <taxon>Alphaproteobacteria</taxon>
        <taxon>Sphingomonadales</taxon>
        <taxon>Erythrobacteraceae</taxon>
        <taxon>Erythrobacter/Porphyrobacter group</taxon>
        <taxon>Erythrobacter</taxon>
    </lineage>
</organism>
<gene>
    <name evidence="2" type="ORF">GCM10023208_23770</name>
</gene>
<evidence type="ECO:0000259" key="1">
    <source>
        <dbReference type="Pfam" id="PF07811"/>
    </source>
</evidence>
<feature type="domain" description="TadE-like" evidence="1">
    <location>
        <begin position="21"/>
        <end position="62"/>
    </location>
</feature>
<protein>
    <recommendedName>
        <fullName evidence="1">TadE-like domain-containing protein</fullName>
    </recommendedName>
</protein>
<keyword evidence="3" id="KW-1185">Reference proteome</keyword>
<accession>A0ABP9KIR5</accession>
<sequence length="156" mass="16784">MMRALASRLHRLSCLRADERGSMAIETAFVAPVLLILALGGFEVATMVSRQTDLQSGAAEAASVVRAVIPETAEARTTVRDIVANSTGLTTDQITVTEIYRCGTSADYVTIPDSCGSGVEYKFIQVDLTDTYAPIWTKWGVGQGFTYNVSRTVQIG</sequence>
<dbReference type="EMBL" id="BAABHV010000017">
    <property type="protein sequence ID" value="GAA5057854.1"/>
    <property type="molecule type" value="Genomic_DNA"/>
</dbReference>
<comment type="caution">
    <text evidence="2">The sequence shown here is derived from an EMBL/GenBank/DDBJ whole genome shotgun (WGS) entry which is preliminary data.</text>
</comment>
<dbReference type="Proteomes" id="UP001500518">
    <property type="component" value="Unassembled WGS sequence"/>
</dbReference>
<dbReference type="InterPro" id="IPR012495">
    <property type="entry name" value="TadE-like_dom"/>
</dbReference>
<evidence type="ECO:0000313" key="3">
    <source>
        <dbReference type="Proteomes" id="UP001500518"/>
    </source>
</evidence>
<evidence type="ECO:0000313" key="2">
    <source>
        <dbReference type="EMBL" id="GAA5057854.1"/>
    </source>
</evidence>
<dbReference type="RefSeq" id="WP_346033278.1">
    <property type="nucleotide sequence ID" value="NZ_BAABHV010000017.1"/>
</dbReference>